<dbReference type="Gene3D" id="2.130.10.130">
    <property type="entry name" value="Integrin alpha, N-terminal"/>
    <property type="match status" value="2"/>
</dbReference>
<evidence type="ECO:0000313" key="5">
    <source>
        <dbReference type="Proteomes" id="UP000663877"/>
    </source>
</evidence>
<gene>
    <name evidence="3" type="ORF">BJG266_LOCUS8958</name>
    <name evidence="2" type="ORF">QVE165_LOCUS5835</name>
</gene>
<dbReference type="Proteomes" id="UP000663832">
    <property type="component" value="Unassembled WGS sequence"/>
</dbReference>
<sequence>MSLLESSTTAIISTGTQTTTSTTTTSSAENIPTCQLKFQRIVIHGVNSSNIVIRQPAIVADFNNDNRLDLVFLYTKPNAVNVLLGNGNGTFIVQWVLLQGSLNVLSSITSGDLNNDKILDLAFVDQYANTVNIVFGNGNGTFGSVKTLSVGNGSFLQGITVADFNGDTYLDIAVANEYQNNVRVFFGDGKQTFIAQTTLYTGRSSWPNAIAAADFNSDGYKDIAVVNYYARNVGIFLAYGNGSFQAQQTSFTGGYYNPVAFNVADFNSDGRFDVAVLYGSDNSIGVLFGLGNGTLGSTAKFVLGDKLITTEVAVGDFNGDGYLDISGSTGNYTIVVLVGNKNGNFEQQVIPTFDDYDLPIPSAAGDFNGDGYQDIVSMDQWEGFLYILLNTGQCYPNKTLDTSTPIHQ</sequence>
<dbReference type="AlphaFoldDB" id="A0A813XY89"/>
<organism evidence="3 5">
    <name type="scientific">Adineta steineri</name>
    <dbReference type="NCBI Taxonomy" id="433720"/>
    <lineage>
        <taxon>Eukaryota</taxon>
        <taxon>Metazoa</taxon>
        <taxon>Spiralia</taxon>
        <taxon>Gnathifera</taxon>
        <taxon>Rotifera</taxon>
        <taxon>Eurotatoria</taxon>
        <taxon>Bdelloidea</taxon>
        <taxon>Adinetida</taxon>
        <taxon>Adinetidae</taxon>
        <taxon>Adineta</taxon>
    </lineage>
</organism>
<name>A0A813XY89_9BILA</name>
<accession>A0A813XY89</accession>
<dbReference type="Proteomes" id="UP000663877">
    <property type="component" value="Unassembled WGS sequence"/>
</dbReference>
<reference evidence="3" key="1">
    <citation type="submission" date="2021-02" db="EMBL/GenBank/DDBJ databases">
        <authorList>
            <person name="Nowell W R."/>
        </authorList>
    </citation>
    <scope>NUCLEOTIDE SEQUENCE</scope>
</reference>
<keyword evidence="4" id="KW-1185">Reference proteome</keyword>
<dbReference type="Pfam" id="PF13517">
    <property type="entry name" value="FG-GAP_3"/>
    <property type="match status" value="3"/>
</dbReference>
<protein>
    <submittedName>
        <fullName evidence="3">Uncharacterized protein</fullName>
    </submittedName>
</protein>
<comment type="caution">
    <text evidence="3">The sequence shown here is derived from an EMBL/GenBank/DDBJ whole genome shotgun (WGS) entry which is preliminary data.</text>
</comment>
<evidence type="ECO:0000313" key="4">
    <source>
        <dbReference type="Proteomes" id="UP000663832"/>
    </source>
</evidence>
<dbReference type="EMBL" id="CAJNOM010000023">
    <property type="protein sequence ID" value="CAF0831924.1"/>
    <property type="molecule type" value="Genomic_DNA"/>
</dbReference>
<proteinExistence type="predicted"/>
<dbReference type="InterPro" id="IPR013517">
    <property type="entry name" value="FG-GAP"/>
</dbReference>
<evidence type="ECO:0000313" key="2">
    <source>
        <dbReference type="EMBL" id="CAF0831924.1"/>
    </source>
</evidence>
<dbReference type="SUPFAM" id="SSF69318">
    <property type="entry name" value="Integrin alpha N-terminal domain"/>
    <property type="match status" value="1"/>
</dbReference>
<dbReference type="InterPro" id="IPR028994">
    <property type="entry name" value="Integrin_alpha_N"/>
</dbReference>
<dbReference type="Gene3D" id="2.30.30.100">
    <property type="match status" value="2"/>
</dbReference>
<evidence type="ECO:0000313" key="3">
    <source>
        <dbReference type="EMBL" id="CAF0872123.1"/>
    </source>
</evidence>
<dbReference type="EMBL" id="CAJNOI010000028">
    <property type="protein sequence ID" value="CAF0872123.1"/>
    <property type="molecule type" value="Genomic_DNA"/>
</dbReference>
<dbReference type="OrthoDB" id="10022113at2759"/>
<dbReference type="PANTHER" id="PTHR46580">
    <property type="entry name" value="SENSOR KINASE-RELATED"/>
    <property type="match status" value="1"/>
</dbReference>
<keyword evidence="1" id="KW-0732">Signal</keyword>
<evidence type="ECO:0000256" key="1">
    <source>
        <dbReference type="ARBA" id="ARBA00022729"/>
    </source>
</evidence>